<dbReference type="PANTHER" id="PTHR22594">
    <property type="entry name" value="ASPARTYL/LYSYL-TRNA SYNTHETASE"/>
    <property type="match status" value="1"/>
</dbReference>
<dbReference type="Gene3D" id="3.30.930.10">
    <property type="entry name" value="Bira Bifunctional Protein, Domain 2"/>
    <property type="match status" value="1"/>
</dbReference>
<dbReference type="Pfam" id="PF00152">
    <property type="entry name" value="tRNA-synt_2"/>
    <property type="match status" value="1"/>
</dbReference>
<dbReference type="InterPro" id="IPR004524">
    <property type="entry name" value="Asp-tRNA-ligase_1"/>
</dbReference>
<name>A0A5E8C615_9ASCO</name>
<dbReference type="InterPro" id="IPR006195">
    <property type="entry name" value="aa-tRNA-synth_II"/>
</dbReference>
<dbReference type="InterPro" id="IPR004364">
    <property type="entry name" value="Aa-tRNA-synt_II"/>
</dbReference>
<evidence type="ECO:0000256" key="6">
    <source>
        <dbReference type="ARBA" id="ARBA00023146"/>
    </source>
</evidence>
<keyword evidence="4" id="KW-0067">ATP-binding</keyword>
<protein>
    <recommendedName>
        <fullName evidence="7">Aminoacyl-transfer RNA synthetases class-II family profile domain-containing protein</fullName>
    </recommendedName>
</protein>
<evidence type="ECO:0000256" key="1">
    <source>
        <dbReference type="ARBA" id="ARBA00006303"/>
    </source>
</evidence>
<evidence type="ECO:0000259" key="7">
    <source>
        <dbReference type="PROSITE" id="PS50862"/>
    </source>
</evidence>
<dbReference type="InterPro" id="IPR045864">
    <property type="entry name" value="aa-tRNA-synth_II/BPL/LPL"/>
</dbReference>
<dbReference type="GO" id="GO:0005524">
    <property type="term" value="F:ATP binding"/>
    <property type="evidence" value="ECO:0007669"/>
    <property type="project" value="UniProtKB-KW"/>
</dbReference>
<dbReference type="Gene3D" id="2.40.50.140">
    <property type="entry name" value="Nucleic acid-binding proteins"/>
    <property type="match status" value="1"/>
</dbReference>
<dbReference type="Gene3D" id="3.30.1360.30">
    <property type="entry name" value="GAD-like domain"/>
    <property type="match status" value="1"/>
</dbReference>
<keyword evidence="5" id="KW-0648">Protein biosynthesis</keyword>
<keyword evidence="6" id="KW-0030">Aminoacyl-tRNA synthetase</keyword>
<dbReference type="EMBL" id="CABVLU010000004">
    <property type="protein sequence ID" value="VVT56656.1"/>
    <property type="molecule type" value="Genomic_DNA"/>
</dbReference>
<evidence type="ECO:0000256" key="4">
    <source>
        <dbReference type="ARBA" id="ARBA00022840"/>
    </source>
</evidence>
<keyword evidence="9" id="KW-1185">Reference proteome</keyword>
<dbReference type="GO" id="GO:0005739">
    <property type="term" value="C:mitochondrion"/>
    <property type="evidence" value="ECO:0007669"/>
    <property type="project" value="TreeGrafter"/>
</dbReference>
<dbReference type="InterPro" id="IPR004115">
    <property type="entry name" value="GAD-like_sf"/>
</dbReference>
<sequence>MYRLGRFGATRRSPRFIQIRLQSSLKRSVFPSKAETLAKWPVEFPRSTTSIGTLDQEDQGKNIVCNGWIDKKAKKVGKSLVFGSLRDVDGQTIQLVDANSPSVVRSLKQESAVSIEGKLEARTTPDGGRAWDLVVSNATVLNEASVVGSQLQTGHTKEWPPQYRYLQLRGPQFQANLKRRAKIMRVCRDVLDKLGFTEIETPLLFKSTPEGAREFLVPTRKKGLMYALPQSPQQYKQLLMASGIHKYYQIARCFRDEDLRADRQPEFTQLDMEMSFSNGGDVRTVVENVVKTVWADVASKDLLTFDPATKTKLVKADNLTHLTYDEAISRFGIDKPDIRSSLEIVDTTGYARAVDHEGFDVFEILVIRNGMNESPGLAKKLADPLHYKARVPRVVALKSESALAGWSEKFSGLAEFDDLAGLQKKLELKVGDIIAGSTRRVKNYENPTPLGRLRTVAIQETLPLGKYQRETDVPESLVDEFAAIWVTEFPLFNPVEVDQPADAKYPEYDTTQYVSTHHPFTMANTADYDKLVTEPLEVRGQHYDLVLNGVELGGGSTRVHDTALQRYIFDNILRIDNSHALFGHLLEAFDTGCPPHAGLAIGFDRMTAMLSATESIRDVIAFPKSITGADLMIGSPSVSTESQLRPYFIKVID</sequence>
<dbReference type="RefSeq" id="XP_031855805.1">
    <property type="nucleotide sequence ID" value="XM_031999914.1"/>
</dbReference>
<gene>
    <name evidence="8" type="ORF">SAPINGB_P005199</name>
</gene>
<evidence type="ECO:0000313" key="9">
    <source>
        <dbReference type="Proteomes" id="UP000398389"/>
    </source>
</evidence>
<dbReference type="PROSITE" id="PS50862">
    <property type="entry name" value="AA_TRNA_LIGASE_II"/>
    <property type="match status" value="1"/>
</dbReference>
<dbReference type="SUPFAM" id="SSF50249">
    <property type="entry name" value="Nucleic acid-binding proteins"/>
    <property type="match status" value="1"/>
</dbReference>
<keyword evidence="2" id="KW-0436">Ligase</keyword>
<dbReference type="GO" id="GO:0004815">
    <property type="term" value="F:aspartate-tRNA ligase activity"/>
    <property type="evidence" value="ECO:0007669"/>
    <property type="project" value="TreeGrafter"/>
</dbReference>
<dbReference type="SUPFAM" id="SSF55681">
    <property type="entry name" value="Class II aaRS and biotin synthetases"/>
    <property type="match status" value="1"/>
</dbReference>
<dbReference type="InterPro" id="IPR012340">
    <property type="entry name" value="NA-bd_OB-fold"/>
</dbReference>
<evidence type="ECO:0000313" key="8">
    <source>
        <dbReference type="EMBL" id="VVT56656.1"/>
    </source>
</evidence>
<accession>A0A5E8C615</accession>
<comment type="similarity">
    <text evidence="1">Belongs to the class-II aminoacyl-tRNA synthetase family. Type 1 subfamily.</text>
</comment>
<feature type="domain" description="Aminoacyl-transfer RNA synthetases class-II family profile" evidence="7">
    <location>
        <begin position="180"/>
        <end position="623"/>
    </location>
</feature>
<keyword evidence="3" id="KW-0547">Nucleotide-binding</keyword>
<evidence type="ECO:0000256" key="5">
    <source>
        <dbReference type="ARBA" id="ARBA00022917"/>
    </source>
</evidence>
<organism evidence="8 9">
    <name type="scientific">Magnusiomyces paraingens</name>
    <dbReference type="NCBI Taxonomy" id="2606893"/>
    <lineage>
        <taxon>Eukaryota</taxon>
        <taxon>Fungi</taxon>
        <taxon>Dikarya</taxon>
        <taxon>Ascomycota</taxon>
        <taxon>Saccharomycotina</taxon>
        <taxon>Dipodascomycetes</taxon>
        <taxon>Dipodascales</taxon>
        <taxon>Dipodascaceae</taxon>
        <taxon>Magnusiomyces</taxon>
    </lineage>
</organism>
<dbReference type="OrthoDB" id="439710at2759"/>
<dbReference type="GeneID" id="43584014"/>
<dbReference type="PRINTS" id="PR01042">
    <property type="entry name" value="TRNASYNTHASP"/>
</dbReference>
<dbReference type="InterPro" id="IPR002312">
    <property type="entry name" value="Asp/Asn-tRNA-synth_IIb"/>
</dbReference>
<dbReference type="GO" id="GO:0006422">
    <property type="term" value="P:aspartyl-tRNA aminoacylation"/>
    <property type="evidence" value="ECO:0007669"/>
    <property type="project" value="TreeGrafter"/>
</dbReference>
<reference evidence="8 9" key="1">
    <citation type="submission" date="2019-09" db="EMBL/GenBank/DDBJ databases">
        <authorList>
            <person name="Brejova B."/>
        </authorList>
    </citation>
    <scope>NUCLEOTIDE SEQUENCE [LARGE SCALE GENOMIC DNA]</scope>
</reference>
<evidence type="ECO:0000256" key="3">
    <source>
        <dbReference type="ARBA" id="ARBA00022741"/>
    </source>
</evidence>
<dbReference type="Proteomes" id="UP000398389">
    <property type="component" value="Unassembled WGS sequence"/>
</dbReference>
<proteinExistence type="inferred from homology"/>
<dbReference type="PANTHER" id="PTHR22594:SF5">
    <property type="entry name" value="ASPARTATE--TRNA LIGASE, MITOCHONDRIAL"/>
    <property type="match status" value="1"/>
</dbReference>
<dbReference type="AlphaFoldDB" id="A0A5E8C615"/>
<dbReference type="NCBIfam" id="NF001750">
    <property type="entry name" value="PRK00476.1"/>
    <property type="match status" value="1"/>
</dbReference>
<dbReference type="NCBIfam" id="TIGR00459">
    <property type="entry name" value="aspS_bact"/>
    <property type="match status" value="1"/>
</dbReference>
<evidence type="ECO:0000256" key="2">
    <source>
        <dbReference type="ARBA" id="ARBA00022598"/>
    </source>
</evidence>
<dbReference type="HAMAP" id="MF_00044">
    <property type="entry name" value="Asp_tRNA_synth_type1"/>
    <property type="match status" value="1"/>
</dbReference>